<dbReference type="InterPro" id="IPR040442">
    <property type="entry name" value="Pyrv_kinase-like_dom_sf"/>
</dbReference>
<keyword evidence="11 17" id="KW-0808">Transferase</keyword>
<dbReference type="EC" id="2.7.3.9" evidence="6 17"/>
<evidence type="ECO:0000313" key="25">
    <source>
        <dbReference type="EMBL" id="SFN33966.1"/>
    </source>
</evidence>
<dbReference type="GO" id="GO:0046872">
    <property type="term" value="F:metal ion binding"/>
    <property type="evidence" value="ECO:0007669"/>
    <property type="project" value="UniProtKB-KW"/>
</dbReference>
<feature type="domain" description="PEP-utilising enzyme C-terminal" evidence="23">
    <location>
        <begin position="249"/>
        <end position="517"/>
    </location>
</feature>
<evidence type="ECO:0000256" key="7">
    <source>
        <dbReference type="ARBA" id="ARBA00016544"/>
    </source>
</evidence>
<evidence type="ECO:0000256" key="19">
    <source>
        <dbReference type="PIRSR" id="PIRSR000732-2"/>
    </source>
</evidence>
<dbReference type="InterPro" id="IPR024692">
    <property type="entry name" value="PTS_EI"/>
</dbReference>
<dbReference type="SUPFAM" id="SSF51621">
    <property type="entry name" value="Phosphoenolpyruvate/pyruvate domain"/>
    <property type="match status" value="1"/>
</dbReference>
<dbReference type="GO" id="GO:0008965">
    <property type="term" value="F:phosphoenolpyruvate-protein phosphotransferase activity"/>
    <property type="evidence" value="ECO:0007669"/>
    <property type="project" value="UniProtKB-EC"/>
</dbReference>
<feature type="domain" description="Phosphotransferase system enzyme I N-terminal" evidence="24">
    <location>
        <begin position="4"/>
        <end position="120"/>
    </location>
</feature>
<dbReference type="InterPro" id="IPR036618">
    <property type="entry name" value="PtsI_HPr-bd_sf"/>
</dbReference>
<proteinExistence type="inferred from homology"/>
<feature type="binding site" evidence="20">
    <location>
        <position position="432"/>
    </location>
    <ligand>
        <name>Mg(2+)</name>
        <dbReference type="ChEBI" id="CHEBI:18420"/>
    </ligand>
</feature>
<feature type="binding site" evidence="19">
    <location>
        <position position="319"/>
    </location>
    <ligand>
        <name>phosphoenolpyruvate</name>
        <dbReference type="ChEBI" id="CHEBI:58702"/>
    </ligand>
</feature>
<dbReference type="GO" id="GO:0009401">
    <property type="term" value="P:phosphoenolpyruvate-dependent sugar phosphotransferase system"/>
    <property type="evidence" value="ECO:0007669"/>
    <property type="project" value="UniProtKB-KW"/>
</dbReference>
<keyword evidence="26" id="KW-1185">Reference proteome</keyword>
<dbReference type="InterPro" id="IPR036637">
    <property type="entry name" value="Phosphohistidine_dom_sf"/>
</dbReference>
<dbReference type="AlphaFoldDB" id="A0A1I4Y7B4"/>
<keyword evidence="9 17" id="KW-0963">Cytoplasm</keyword>
<dbReference type="STRING" id="995034.SAMN05216219_0007"/>
<name>A0A1I4Y7B4_9MICO</name>
<dbReference type="InterPro" id="IPR008279">
    <property type="entry name" value="PEP-util_enz_mobile_dom"/>
</dbReference>
<dbReference type="Proteomes" id="UP000198867">
    <property type="component" value="Unassembled WGS sequence"/>
</dbReference>
<keyword evidence="14 17" id="KW-0418">Kinase</keyword>
<evidence type="ECO:0000256" key="14">
    <source>
        <dbReference type="ARBA" id="ARBA00022777"/>
    </source>
</evidence>
<comment type="subcellular location">
    <subcellularLocation>
        <location evidence="4 17">Cytoplasm</location>
    </subcellularLocation>
</comment>
<gene>
    <name evidence="25" type="ORF">SAMN05216219_0007</name>
</gene>
<evidence type="ECO:0000256" key="8">
    <source>
        <dbReference type="ARBA" id="ARBA00022448"/>
    </source>
</evidence>
<dbReference type="Pfam" id="PF02896">
    <property type="entry name" value="PEP-utilizers_C"/>
    <property type="match status" value="1"/>
</dbReference>
<evidence type="ECO:0000256" key="18">
    <source>
        <dbReference type="PIRSR" id="PIRSR000732-1"/>
    </source>
</evidence>
<evidence type="ECO:0000256" key="21">
    <source>
        <dbReference type="SAM" id="MobiDB-lite"/>
    </source>
</evidence>
<feature type="binding site" evidence="20">
    <location>
        <position position="408"/>
    </location>
    <ligand>
        <name>Mg(2+)</name>
        <dbReference type="ChEBI" id="CHEBI:18420"/>
    </ligand>
</feature>
<dbReference type="SUPFAM" id="SSF52009">
    <property type="entry name" value="Phosphohistidine domain"/>
    <property type="match status" value="1"/>
</dbReference>
<dbReference type="PROSITE" id="PS00370">
    <property type="entry name" value="PEP_ENZYMES_PHOS_SITE"/>
    <property type="match status" value="1"/>
</dbReference>
<feature type="region of interest" description="Disordered" evidence="21">
    <location>
        <begin position="1"/>
        <end position="33"/>
    </location>
</feature>
<protein>
    <recommendedName>
        <fullName evidence="7 17">Phosphoenolpyruvate-protein phosphotransferase</fullName>
        <ecNumber evidence="6 17">2.7.3.9</ecNumber>
    </recommendedName>
    <alternativeName>
        <fullName evidence="16 17">Phosphotransferase system, enzyme I</fullName>
    </alternativeName>
</protein>
<dbReference type="OrthoDB" id="9765468at2"/>
<dbReference type="InterPro" id="IPR018274">
    <property type="entry name" value="PEP_util_AS"/>
</dbReference>
<dbReference type="InterPro" id="IPR015813">
    <property type="entry name" value="Pyrv/PenolPyrv_kinase-like_dom"/>
</dbReference>
<dbReference type="Pfam" id="PF05524">
    <property type="entry name" value="PEP-utilisers_N"/>
    <property type="match status" value="1"/>
</dbReference>
<evidence type="ECO:0000256" key="10">
    <source>
        <dbReference type="ARBA" id="ARBA00022597"/>
    </source>
</evidence>
<dbReference type="Gene3D" id="1.10.274.10">
    <property type="entry name" value="PtsI, HPr-binding domain"/>
    <property type="match status" value="1"/>
</dbReference>
<evidence type="ECO:0000313" key="26">
    <source>
        <dbReference type="Proteomes" id="UP000198867"/>
    </source>
</evidence>
<feature type="binding site" evidence="19">
    <location>
        <position position="283"/>
    </location>
    <ligand>
        <name>phosphoenolpyruvate</name>
        <dbReference type="ChEBI" id="CHEBI:58702"/>
    </ligand>
</feature>
<feature type="binding site" evidence="19">
    <location>
        <begin position="431"/>
        <end position="432"/>
    </location>
    <ligand>
        <name>phosphoenolpyruvate</name>
        <dbReference type="ChEBI" id="CHEBI:58702"/>
    </ligand>
</feature>
<evidence type="ECO:0000256" key="20">
    <source>
        <dbReference type="PIRSR" id="PIRSR000732-3"/>
    </source>
</evidence>
<dbReference type="RefSeq" id="WP_090707755.1">
    <property type="nucleotide sequence ID" value="NZ_FOVM01000001.1"/>
</dbReference>
<comment type="similarity">
    <text evidence="5 17">Belongs to the PEP-utilizing enzyme family.</text>
</comment>
<evidence type="ECO:0000259" key="23">
    <source>
        <dbReference type="Pfam" id="PF02896"/>
    </source>
</evidence>
<feature type="active site" description="Tele-phosphohistidine intermediate" evidence="18">
    <location>
        <position position="183"/>
    </location>
</feature>
<dbReference type="Gene3D" id="3.20.20.60">
    <property type="entry name" value="Phosphoenolpyruvate-binding domains"/>
    <property type="match status" value="1"/>
</dbReference>
<evidence type="ECO:0000256" key="17">
    <source>
        <dbReference type="PIRNR" id="PIRNR000732"/>
    </source>
</evidence>
<evidence type="ECO:0000256" key="13">
    <source>
        <dbReference type="ARBA" id="ARBA00022723"/>
    </source>
</evidence>
<evidence type="ECO:0000256" key="5">
    <source>
        <dbReference type="ARBA" id="ARBA00007837"/>
    </source>
</evidence>
<accession>A0A1I4Y7B4</accession>
<feature type="domain" description="PEP-utilising enzyme mobile" evidence="22">
    <location>
        <begin position="148"/>
        <end position="218"/>
    </location>
</feature>
<dbReference type="PROSITE" id="PS00742">
    <property type="entry name" value="PEP_ENZYMES_2"/>
    <property type="match status" value="1"/>
</dbReference>
<dbReference type="InterPro" id="IPR006318">
    <property type="entry name" value="PTS_EI-like"/>
</dbReference>
<dbReference type="EMBL" id="FOVM01000001">
    <property type="protein sequence ID" value="SFN33966.1"/>
    <property type="molecule type" value="Genomic_DNA"/>
</dbReference>
<organism evidence="25 26">
    <name type="scientific">Mycetocola miduiensis</name>
    <dbReference type="NCBI Taxonomy" id="995034"/>
    <lineage>
        <taxon>Bacteria</taxon>
        <taxon>Bacillati</taxon>
        <taxon>Actinomycetota</taxon>
        <taxon>Actinomycetes</taxon>
        <taxon>Micrococcales</taxon>
        <taxon>Microbacteriaceae</taxon>
        <taxon>Mycetocola</taxon>
    </lineage>
</organism>
<evidence type="ECO:0000259" key="24">
    <source>
        <dbReference type="Pfam" id="PF05524"/>
    </source>
</evidence>
<dbReference type="PANTHER" id="PTHR46244">
    <property type="entry name" value="PHOSPHOENOLPYRUVATE-PROTEIN PHOSPHOTRANSFERASE"/>
    <property type="match status" value="1"/>
</dbReference>
<evidence type="ECO:0000256" key="4">
    <source>
        <dbReference type="ARBA" id="ARBA00004496"/>
    </source>
</evidence>
<dbReference type="SUPFAM" id="SSF47831">
    <property type="entry name" value="Enzyme I of the PEP:sugar phosphotransferase system HPr-binding (sub)domain"/>
    <property type="match status" value="1"/>
</dbReference>
<dbReference type="GO" id="GO:0016301">
    <property type="term" value="F:kinase activity"/>
    <property type="evidence" value="ECO:0007669"/>
    <property type="project" value="UniProtKB-KW"/>
</dbReference>
<dbReference type="PIRSF" id="PIRSF000732">
    <property type="entry name" value="PTS_enzyme_I"/>
    <property type="match status" value="1"/>
</dbReference>
<dbReference type="InterPro" id="IPR023151">
    <property type="entry name" value="PEP_util_CS"/>
</dbReference>
<reference evidence="26" key="1">
    <citation type="submission" date="2016-10" db="EMBL/GenBank/DDBJ databases">
        <authorList>
            <person name="Varghese N."/>
            <person name="Submissions S."/>
        </authorList>
    </citation>
    <scope>NUCLEOTIDE SEQUENCE [LARGE SCALE GENOMIC DNA]</scope>
    <source>
        <strain evidence="26">CGMCC 1.11101</strain>
    </source>
</reference>
<dbReference type="Gene3D" id="3.50.30.10">
    <property type="entry name" value="Phosphohistidine domain"/>
    <property type="match status" value="1"/>
</dbReference>
<evidence type="ECO:0000259" key="22">
    <source>
        <dbReference type="Pfam" id="PF00391"/>
    </source>
</evidence>
<evidence type="ECO:0000256" key="3">
    <source>
        <dbReference type="ARBA" id="ARBA00002728"/>
    </source>
</evidence>
<feature type="active site" description="Proton donor" evidence="18">
    <location>
        <position position="479"/>
    </location>
</feature>
<feature type="compositionally biased region" description="Gly residues" evidence="21">
    <location>
        <begin position="1"/>
        <end position="12"/>
    </location>
</feature>
<keyword evidence="8 17" id="KW-0813">Transport</keyword>
<evidence type="ECO:0000256" key="1">
    <source>
        <dbReference type="ARBA" id="ARBA00000683"/>
    </source>
</evidence>
<comment type="function">
    <text evidence="3 17">General (non sugar-specific) component of the phosphoenolpyruvate-dependent sugar phosphotransferase system (sugar PTS). This major carbohydrate active-transport system catalyzes the phosphorylation of incoming sugar substrates concomitantly with their translocation across the cell membrane. Enzyme I transfers the phosphoryl group from phosphoenolpyruvate (PEP) to the phosphoryl carrier protein (HPr).</text>
</comment>
<comment type="catalytic activity">
    <reaction evidence="1 17">
        <text>L-histidyl-[protein] + phosphoenolpyruvate = N(pros)-phospho-L-histidyl-[protein] + pyruvate</text>
        <dbReference type="Rhea" id="RHEA:23880"/>
        <dbReference type="Rhea" id="RHEA-COMP:9745"/>
        <dbReference type="Rhea" id="RHEA-COMP:9746"/>
        <dbReference type="ChEBI" id="CHEBI:15361"/>
        <dbReference type="ChEBI" id="CHEBI:29979"/>
        <dbReference type="ChEBI" id="CHEBI:58702"/>
        <dbReference type="ChEBI" id="CHEBI:64837"/>
        <dbReference type="EC" id="2.7.3.9"/>
    </reaction>
</comment>
<dbReference type="PANTHER" id="PTHR46244:SF3">
    <property type="entry name" value="PHOSPHOENOLPYRUVATE-PROTEIN PHOSPHOTRANSFERASE"/>
    <property type="match status" value="1"/>
</dbReference>
<evidence type="ECO:0000256" key="16">
    <source>
        <dbReference type="ARBA" id="ARBA00033235"/>
    </source>
</evidence>
<evidence type="ECO:0000256" key="6">
    <source>
        <dbReference type="ARBA" id="ARBA00012232"/>
    </source>
</evidence>
<keyword evidence="12 17" id="KW-0598">Phosphotransferase system</keyword>
<dbReference type="InterPro" id="IPR000121">
    <property type="entry name" value="PEP_util_C"/>
</dbReference>
<evidence type="ECO:0000256" key="2">
    <source>
        <dbReference type="ARBA" id="ARBA00001946"/>
    </source>
</evidence>
<evidence type="ECO:0000256" key="11">
    <source>
        <dbReference type="ARBA" id="ARBA00022679"/>
    </source>
</evidence>
<dbReference type="GO" id="GO:0005737">
    <property type="term" value="C:cytoplasm"/>
    <property type="evidence" value="ECO:0007669"/>
    <property type="project" value="UniProtKB-SubCell"/>
</dbReference>
<feature type="binding site" evidence="19">
    <location>
        <position position="442"/>
    </location>
    <ligand>
        <name>phosphoenolpyruvate</name>
        <dbReference type="ChEBI" id="CHEBI:58702"/>
    </ligand>
</feature>
<keyword evidence="10 17" id="KW-0762">Sugar transport</keyword>
<dbReference type="PRINTS" id="PR01736">
    <property type="entry name" value="PHPHTRNFRASE"/>
</dbReference>
<comment type="cofactor">
    <cofactor evidence="2 17 20">
        <name>Mg(2+)</name>
        <dbReference type="ChEBI" id="CHEBI:18420"/>
    </cofactor>
</comment>
<dbReference type="InterPro" id="IPR050499">
    <property type="entry name" value="PEP-utilizing_PTS_enzyme"/>
</dbReference>
<evidence type="ECO:0000256" key="9">
    <source>
        <dbReference type="ARBA" id="ARBA00022490"/>
    </source>
</evidence>
<dbReference type="InterPro" id="IPR008731">
    <property type="entry name" value="PTS_EIN"/>
</dbReference>
<dbReference type="NCBIfam" id="TIGR01417">
    <property type="entry name" value="PTS_I_fam"/>
    <property type="match status" value="1"/>
</dbReference>
<keyword evidence="25" id="KW-0670">Pyruvate</keyword>
<sequence>MRLQGVGVGRGIAHGPIVRMPDPIPEPGTGHRAADADTEFDRAMDALKGVAADLSERAERAGGEAKGVLDAQSMMAQDPALLDDVRSRISTGRTAERAVFEAFHGFQQMLISMGGYMAERAADLGDVSQRTIAQLNGVPAPGVPEVNHPFVLVAHDLAPADTAALDITKVLGLVTIGGGPTSHTAILARSKAIVAVVGVADAGALVDGTQVLVDASDGSVILDPTADDVAAAEQRLAASRVEAPIGPGKLADGTDIPLLANIGRPSDIADALLRGAEGVGLFRTEFMFLGTETAPTVAEQQEQYRTVFAAFGGKKVTVRTLDAGSDKPLAFLSTGHEENPALGLRGIRATRAHEEILRDQLTAIAAAAAETDADVQVMAPMVADAAETEYFVTLARSLGIPVAGVMAEVPSCALVAGQVLGIADFVSIGTNDLTQYTLAADRLLGSVAAYQDPWHPAVLRLVKLLGDAGIQSGRPVGVCGEAAADPMLAVVLVGLGATSLSMAPSALADVRTELRQHTLEHARALAVRALDAASAAEARAVVRD</sequence>
<evidence type="ECO:0000256" key="15">
    <source>
        <dbReference type="ARBA" id="ARBA00022842"/>
    </source>
</evidence>
<evidence type="ECO:0000256" key="12">
    <source>
        <dbReference type="ARBA" id="ARBA00022683"/>
    </source>
</evidence>
<dbReference type="Pfam" id="PF00391">
    <property type="entry name" value="PEP-utilizers"/>
    <property type="match status" value="1"/>
</dbReference>
<keyword evidence="13 17" id="KW-0479">Metal-binding</keyword>
<keyword evidence="15 17" id="KW-0460">Magnesium</keyword>